<dbReference type="InterPro" id="IPR000120">
    <property type="entry name" value="Amidase"/>
</dbReference>
<comment type="similarity">
    <text evidence="1 7">Belongs to the amidase family. GatA subfamily.</text>
</comment>
<dbReference type="SUPFAM" id="SSF75304">
    <property type="entry name" value="Amidase signature (AS) enzymes"/>
    <property type="match status" value="1"/>
</dbReference>
<dbReference type="InterPro" id="IPR036928">
    <property type="entry name" value="AS_sf"/>
</dbReference>
<protein>
    <recommendedName>
        <fullName evidence="7">Glutamyl-tRNA(Gln) amidotransferase subunit A</fullName>
        <shortName evidence="7">Glu-ADT subunit A</shortName>
        <ecNumber evidence="7">6.3.5.7</ecNumber>
    </recommendedName>
</protein>
<dbReference type="PANTHER" id="PTHR11895:SF7">
    <property type="entry name" value="GLUTAMYL-TRNA(GLN) AMIDOTRANSFERASE SUBUNIT A, MITOCHONDRIAL"/>
    <property type="match status" value="1"/>
</dbReference>
<dbReference type="Gene3D" id="3.90.1300.10">
    <property type="entry name" value="Amidase signature (AS) domain"/>
    <property type="match status" value="1"/>
</dbReference>
<comment type="catalytic activity">
    <reaction evidence="6 7">
        <text>L-glutamyl-tRNA(Gln) + L-glutamine + ATP + H2O = L-glutaminyl-tRNA(Gln) + L-glutamate + ADP + phosphate + H(+)</text>
        <dbReference type="Rhea" id="RHEA:17521"/>
        <dbReference type="Rhea" id="RHEA-COMP:9681"/>
        <dbReference type="Rhea" id="RHEA-COMP:9684"/>
        <dbReference type="ChEBI" id="CHEBI:15377"/>
        <dbReference type="ChEBI" id="CHEBI:15378"/>
        <dbReference type="ChEBI" id="CHEBI:29985"/>
        <dbReference type="ChEBI" id="CHEBI:30616"/>
        <dbReference type="ChEBI" id="CHEBI:43474"/>
        <dbReference type="ChEBI" id="CHEBI:58359"/>
        <dbReference type="ChEBI" id="CHEBI:78520"/>
        <dbReference type="ChEBI" id="CHEBI:78521"/>
        <dbReference type="ChEBI" id="CHEBI:456216"/>
        <dbReference type="EC" id="6.3.5.7"/>
    </reaction>
</comment>
<dbReference type="GO" id="GO:0005524">
    <property type="term" value="F:ATP binding"/>
    <property type="evidence" value="ECO:0007669"/>
    <property type="project" value="UniProtKB-KW"/>
</dbReference>
<dbReference type="HAMAP" id="MF_00120">
    <property type="entry name" value="GatA"/>
    <property type="match status" value="1"/>
</dbReference>
<dbReference type="GO" id="GO:0030956">
    <property type="term" value="C:glutamyl-tRNA(Gln) amidotransferase complex"/>
    <property type="evidence" value="ECO:0007669"/>
    <property type="project" value="InterPro"/>
</dbReference>
<dbReference type="GO" id="GO:0050567">
    <property type="term" value="F:glutaminyl-tRNA synthase (glutamine-hydrolyzing) activity"/>
    <property type="evidence" value="ECO:0007669"/>
    <property type="project" value="UniProtKB-UniRule"/>
</dbReference>
<keyword evidence="3 7" id="KW-0547">Nucleotide-binding</keyword>
<feature type="active site" description="Acyl-ester intermediate" evidence="7">
    <location>
        <position position="166"/>
    </location>
</feature>
<comment type="function">
    <text evidence="7">Allows the formation of correctly charged Gln-tRNA(Gln) through the transamidation of misacylated Glu-tRNA(Gln) in organisms which lack glutaminyl-tRNA synthetase. The reaction takes place in the presence of glutamine and ATP through an activated gamma-phospho-Glu-tRNA(Gln).</text>
</comment>
<feature type="domain" description="Amidase" evidence="8">
    <location>
        <begin position="18"/>
        <end position="444"/>
    </location>
</feature>
<evidence type="ECO:0000256" key="3">
    <source>
        <dbReference type="ARBA" id="ARBA00022741"/>
    </source>
</evidence>
<dbReference type="GO" id="GO:0006412">
    <property type="term" value="P:translation"/>
    <property type="evidence" value="ECO:0007669"/>
    <property type="project" value="UniProtKB-UniRule"/>
</dbReference>
<dbReference type="EMBL" id="CP009552">
    <property type="protein sequence ID" value="AIY89205.1"/>
    <property type="molecule type" value="Genomic_DNA"/>
</dbReference>
<dbReference type="GO" id="GO:0016740">
    <property type="term" value="F:transferase activity"/>
    <property type="evidence" value="ECO:0007669"/>
    <property type="project" value="UniProtKB-KW"/>
</dbReference>
<dbReference type="GeneID" id="24796748"/>
<keyword evidence="2 7" id="KW-0436">Ligase</keyword>
<evidence type="ECO:0000256" key="5">
    <source>
        <dbReference type="ARBA" id="ARBA00022917"/>
    </source>
</evidence>
<evidence type="ECO:0000256" key="1">
    <source>
        <dbReference type="ARBA" id="ARBA00008069"/>
    </source>
</evidence>
<dbReference type="AlphaFoldDB" id="A0A0A7GAZ1"/>
<sequence>MITVGEWKERLENEKAYDLVSELIDRIRKSKLNAYITVTEDQALKLAEDFDNGKKEGKLAGIPIAVKDNISTEGVRTTCASKMLENYIPPFDAHVVEKLKKEGAIIIGKTNMDEFGMGTTTENSHFGVVRNPHDTGRVAGGSSGGSAAAIAGKETVLALGTDTGGSIRCPASFTGVYGLKPTYGLVSRYGLVAYANSLEQIGPMAGSIDDLGLLLEVIAGRDDRDSTNAGRGFTYSPVSKKFRVGIIEEMQANAEVKEHFNSFVETLRKFADVETVSLPSLKYALPAYYIIAMSEASSNLARYDGVRYGFSLENLDSWSRYFSKVRAEGFGTEVKRRIMMGSYALSAGYYGKYYLKALKVRTLVIEDFRRAFEKFDVLISPTMPSTAFRIGEIADPVTMYMADVNTTPINLAGLPALSMPIGESNGLPVGLQVIGNYFEENTVLGFAKAVERNEV</sequence>
<reference evidence="9 10" key="1">
    <citation type="journal article" date="2015" name="Appl. Environ. Microbiol.">
        <title>The Geoglobus acetivorans genome: Fe(III) reduction, acetate utilization, autotrophic growth, and degradation of aromatic compounds in a hyperthermophilic archaeon.</title>
        <authorList>
            <person name="Mardanov A.V."/>
            <person name="Slododkina G.B."/>
            <person name="Slobodkin A.I."/>
            <person name="Beletsky A.V."/>
            <person name="Gavrilov S.N."/>
            <person name="Kublanov I.V."/>
            <person name="Bonch-Osmolovskaya E.A."/>
            <person name="Skryabin K.G."/>
            <person name="Ravin N.V."/>
        </authorList>
    </citation>
    <scope>NUCLEOTIDE SEQUENCE [LARGE SCALE GENOMIC DNA]</scope>
    <source>
        <strain evidence="9 10">SBH6</strain>
    </source>
</reference>
<dbReference type="eggNOG" id="arCOG01717">
    <property type="taxonomic scope" value="Archaea"/>
</dbReference>
<evidence type="ECO:0000256" key="4">
    <source>
        <dbReference type="ARBA" id="ARBA00022840"/>
    </source>
</evidence>
<dbReference type="InterPro" id="IPR004412">
    <property type="entry name" value="GatA"/>
</dbReference>
<evidence type="ECO:0000259" key="8">
    <source>
        <dbReference type="Pfam" id="PF01425"/>
    </source>
</evidence>
<organism evidence="9 10">
    <name type="scientific">Geoglobus acetivorans</name>
    <dbReference type="NCBI Taxonomy" id="565033"/>
    <lineage>
        <taxon>Archaea</taxon>
        <taxon>Methanobacteriati</taxon>
        <taxon>Methanobacteriota</taxon>
        <taxon>Archaeoglobi</taxon>
        <taxon>Archaeoglobales</taxon>
        <taxon>Archaeoglobaceae</taxon>
        <taxon>Geoglobus</taxon>
    </lineage>
</organism>
<dbReference type="STRING" id="565033.GACE_0148"/>
<feature type="active site" description="Charge relay system" evidence="7">
    <location>
        <position position="67"/>
    </location>
</feature>
<gene>
    <name evidence="7" type="primary">gatA</name>
    <name evidence="9" type="ORF">GACE_0148</name>
</gene>
<dbReference type="HOGENOM" id="CLU_009600_0_3_2"/>
<dbReference type="PROSITE" id="PS00571">
    <property type="entry name" value="AMIDASES"/>
    <property type="match status" value="1"/>
</dbReference>
<proteinExistence type="inferred from homology"/>
<name>A0A0A7GAZ1_GEOAI</name>
<evidence type="ECO:0000256" key="7">
    <source>
        <dbReference type="HAMAP-Rule" id="MF_00120"/>
    </source>
</evidence>
<dbReference type="NCBIfam" id="TIGR00132">
    <property type="entry name" value="gatA"/>
    <property type="match status" value="1"/>
</dbReference>
<evidence type="ECO:0000313" key="10">
    <source>
        <dbReference type="Proteomes" id="UP000030624"/>
    </source>
</evidence>
<evidence type="ECO:0000256" key="2">
    <source>
        <dbReference type="ARBA" id="ARBA00022598"/>
    </source>
</evidence>
<evidence type="ECO:0000313" key="9">
    <source>
        <dbReference type="EMBL" id="AIY89205.1"/>
    </source>
</evidence>
<keyword evidence="9" id="KW-0808">Transferase</keyword>
<feature type="active site" description="Charge relay system" evidence="7">
    <location>
        <position position="142"/>
    </location>
</feature>
<keyword evidence="5 7" id="KW-0648">Protein biosynthesis</keyword>
<dbReference type="PANTHER" id="PTHR11895">
    <property type="entry name" value="TRANSAMIDASE"/>
    <property type="match status" value="1"/>
</dbReference>
<dbReference type="Proteomes" id="UP000030624">
    <property type="component" value="Chromosome"/>
</dbReference>
<keyword evidence="4 7" id="KW-0067">ATP-binding</keyword>
<dbReference type="InterPro" id="IPR023631">
    <property type="entry name" value="Amidase_dom"/>
</dbReference>
<dbReference type="InterPro" id="IPR020556">
    <property type="entry name" value="Amidase_CS"/>
</dbReference>
<dbReference type="KEGG" id="gac:GACE_0148"/>
<dbReference type="Pfam" id="PF01425">
    <property type="entry name" value="Amidase"/>
    <property type="match status" value="1"/>
</dbReference>
<evidence type="ECO:0000256" key="6">
    <source>
        <dbReference type="ARBA" id="ARBA00047407"/>
    </source>
</evidence>
<dbReference type="EC" id="6.3.5.7" evidence="7"/>
<dbReference type="RefSeq" id="WP_048090355.1">
    <property type="nucleotide sequence ID" value="NZ_CP009552.1"/>
</dbReference>
<accession>A0A0A7GAZ1</accession>
<comment type="subunit">
    <text evidence="7">Heterotrimer of A, B and C subunits.</text>
</comment>